<dbReference type="GO" id="GO:0009451">
    <property type="term" value="P:RNA modification"/>
    <property type="evidence" value="ECO:0007669"/>
    <property type="project" value="InterPro"/>
</dbReference>
<protein>
    <recommendedName>
        <fullName evidence="5">Pentatricopeptide repeat-containing protein</fullName>
    </recommendedName>
</protein>
<dbReference type="Proteomes" id="UP000467840">
    <property type="component" value="Chromosome 17"/>
</dbReference>
<dbReference type="AlphaFoldDB" id="A0A6A6M507"/>
<reference evidence="3 4" key="1">
    <citation type="journal article" date="2020" name="Mol. Plant">
        <title>The Chromosome-Based Rubber Tree Genome Provides New Insights into Spurge Genome Evolution and Rubber Biosynthesis.</title>
        <authorList>
            <person name="Liu J."/>
            <person name="Shi C."/>
            <person name="Shi C.C."/>
            <person name="Li W."/>
            <person name="Zhang Q.J."/>
            <person name="Zhang Y."/>
            <person name="Li K."/>
            <person name="Lu H.F."/>
            <person name="Shi C."/>
            <person name="Zhu S.T."/>
            <person name="Xiao Z.Y."/>
            <person name="Nan H."/>
            <person name="Yue Y."/>
            <person name="Zhu X.G."/>
            <person name="Wu Y."/>
            <person name="Hong X.N."/>
            <person name="Fan G.Y."/>
            <person name="Tong Y."/>
            <person name="Zhang D."/>
            <person name="Mao C.L."/>
            <person name="Liu Y.L."/>
            <person name="Hao S.J."/>
            <person name="Liu W.Q."/>
            <person name="Lv M.Q."/>
            <person name="Zhang H.B."/>
            <person name="Liu Y."/>
            <person name="Hu-Tang G.R."/>
            <person name="Wang J.P."/>
            <person name="Wang J.H."/>
            <person name="Sun Y.H."/>
            <person name="Ni S.B."/>
            <person name="Chen W.B."/>
            <person name="Zhang X.C."/>
            <person name="Jiao Y.N."/>
            <person name="Eichler E.E."/>
            <person name="Li G.H."/>
            <person name="Liu X."/>
            <person name="Gao L.Z."/>
        </authorList>
    </citation>
    <scope>NUCLEOTIDE SEQUENCE [LARGE SCALE GENOMIC DNA]</scope>
    <source>
        <strain evidence="4">cv. GT1</strain>
        <tissue evidence="3">Leaf</tissue>
    </source>
</reference>
<name>A0A6A6M507_HEVBR</name>
<dbReference type="PROSITE" id="PS51375">
    <property type="entry name" value="PPR"/>
    <property type="match status" value="1"/>
</dbReference>
<dbReference type="EMBL" id="JAAGAX010000007">
    <property type="protein sequence ID" value="KAF2308722.1"/>
    <property type="molecule type" value="Genomic_DNA"/>
</dbReference>
<organism evidence="3 4">
    <name type="scientific">Hevea brasiliensis</name>
    <name type="common">Para rubber tree</name>
    <name type="synonym">Siphonia brasiliensis</name>
    <dbReference type="NCBI Taxonomy" id="3981"/>
    <lineage>
        <taxon>Eukaryota</taxon>
        <taxon>Viridiplantae</taxon>
        <taxon>Streptophyta</taxon>
        <taxon>Embryophyta</taxon>
        <taxon>Tracheophyta</taxon>
        <taxon>Spermatophyta</taxon>
        <taxon>Magnoliopsida</taxon>
        <taxon>eudicotyledons</taxon>
        <taxon>Gunneridae</taxon>
        <taxon>Pentapetalae</taxon>
        <taxon>rosids</taxon>
        <taxon>fabids</taxon>
        <taxon>Malpighiales</taxon>
        <taxon>Euphorbiaceae</taxon>
        <taxon>Crotonoideae</taxon>
        <taxon>Micrandreae</taxon>
        <taxon>Hevea</taxon>
    </lineage>
</organism>
<evidence type="ECO:0000313" key="4">
    <source>
        <dbReference type="Proteomes" id="UP000467840"/>
    </source>
</evidence>
<dbReference type="Pfam" id="PF01535">
    <property type="entry name" value="PPR"/>
    <property type="match status" value="2"/>
</dbReference>
<proteinExistence type="predicted"/>
<evidence type="ECO:0000256" key="2">
    <source>
        <dbReference type="PROSITE-ProRule" id="PRU00708"/>
    </source>
</evidence>
<feature type="repeat" description="PPR" evidence="2">
    <location>
        <begin position="3"/>
        <end position="37"/>
    </location>
</feature>
<keyword evidence="4" id="KW-1185">Reference proteome</keyword>
<comment type="caution">
    <text evidence="3">The sequence shown here is derived from an EMBL/GenBank/DDBJ whole genome shotgun (WGS) entry which is preliminary data.</text>
</comment>
<sequence>MLELVSWNSMIDGYVRNGDVALARELFDDMPDRDVFSCNSMISGMIEAGTIKATLVSILTACANFRRLDLRKWIHSRIKDNGIEPDKLLSATFLTMYAKCGVIDIARHIFDEMPQKSVVS</sequence>
<evidence type="ECO:0000313" key="3">
    <source>
        <dbReference type="EMBL" id="KAF2308722.1"/>
    </source>
</evidence>
<dbReference type="PANTHER" id="PTHR47926">
    <property type="entry name" value="PENTATRICOPEPTIDE REPEAT-CONTAINING PROTEIN"/>
    <property type="match status" value="1"/>
</dbReference>
<dbReference type="Gene3D" id="1.25.40.10">
    <property type="entry name" value="Tetratricopeptide repeat domain"/>
    <property type="match status" value="2"/>
</dbReference>
<dbReference type="InterPro" id="IPR046960">
    <property type="entry name" value="PPR_At4g14850-like_plant"/>
</dbReference>
<dbReference type="InterPro" id="IPR002885">
    <property type="entry name" value="PPR_rpt"/>
</dbReference>
<dbReference type="InterPro" id="IPR011990">
    <property type="entry name" value="TPR-like_helical_dom_sf"/>
</dbReference>
<keyword evidence="1" id="KW-0677">Repeat</keyword>
<evidence type="ECO:0008006" key="5">
    <source>
        <dbReference type="Google" id="ProtNLM"/>
    </source>
</evidence>
<gene>
    <name evidence="3" type="ORF">GH714_014090</name>
</gene>
<dbReference type="NCBIfam" id="TIGR00756">
    <property type="entry name" value="PPR"/>
    <property type="match status" value="1"/>
</dbReference>
<dbReference type="PANTHER" id="PTHR47926:SF485">
    <property type="entry name" value="REPEAT-LIKE SUPERFAMILY PROTEIN, PUTATIVE-RELATED"/>
    <property type="match status" value="1"/>
</dbReference>
<accession>A0A6A6M507</accession>
<evidence type="ECO:0000256" key="1">
    <source>
        <dbReference type="ARBA" id="ARBA00022737"/>
    </source>
</evidence>
<dbReference type="GO" id="GO:0003723">
    <property type="term" value="F:RNA binding"/>
    <property type="evidence" value="ECO:0007669"/>
    <property type="project" value="InterPro"/>
</dbReference>